<dbReference type="EMBL" id="JAVAMP010000073">
    <property type="protein sequence ID" value="MDP5277288.1"/>
    <property type="molecule type" value="Genomic_DNA"/>
</dbReference>
<dbReference type="RefSeq" id="WP_305994585.1">
    <property type="nucleotide sequence ID" value="NZ_JAVAMP010000073.1"/>
</dbReference>
<feature type="non-terminal residue" evidence="1">
    <location>
        <position position="1"/>
    </location>
</feature>
<keyword evidence="2" id="KW-1185">Reference proteome</keyword>
<feature type="non-terminal residue" evidence="1">
    <location>
        <position position="88"/>
    </location>
</feature>
<proteinExistence type="predicted"/>
<comment type="caution">
    <text evidence="1">The sequence shown here is derived from an EMBL/GenBank/DDBJ whole genome shotgun (WGS) entry which is preliminary data.</text>
</comment>
<organism evidence="1 2">
    <name type="scientific">Chengkuizengella axinellae</name>
    <dbReference type="NCBI Taxonomy" id="3064388"/>
    <lineage>
        <taxon>Bacteria</taxon>
        <taxon>Bacillati</taxon>
        <taxon>Bacillota</taxon>
        <taxon>Bacilli</taxon>
        <taxon>Bacillales</taxon>
        <taxon>Paenibacillaceae</taxon>
        <taxon>Chengkuizengella</taxon>
    </lineage>
</organism>
<dbReference type="Proteomes" id="UP001231941">
    <property type="component" value="Unassembled WGS sequence"/>
</dbReference>
<sequence length="88" mass="9688">SLSGEAEFYGNGKSVRIELSEDDVELLNDLAEYDEEDEEFDNVDGDNNIVDVDLLVSGIEDAEGNSIDTFQLSHVITIFGFATPEVKD</sequence>
<name>A0ABT9J737_9BACL</name>
<gene>
    <name evidence="1" type="ORF">Q5Y73_24720</name>
</gene>
<evidence type="ECO:0000313" key="2">
    <source>
        <dbReference type="Proteomes" id="UP001231941"/>
    </source>
</evidence>
<accession>A0ABT9J737</accession>
<reference evidence="1 2" key="1">
    <citation type="submission" date="2023-08" db="EMBL/GenBank/DDBJ databases">
        <authorList>
            <person name="Park J.-S."/>
        </authorList>
    </citation>
    <scope>NUCLEOTIDE SEQUENCE [LARGE SCALE GENOMIC DNA]</scope>
    <source>
        <strain evidence="1 2">2205SS18-9</strain>
    </source>
</reference>
<protein>
    <submittedName>
        <fullName evidence="1">Uncharacterized protein</fullName>
    </submittedName>
</protein>
<evidence type="ECO:0000313" key="1">
    <source>
        <dbReference type="EMBL" id="MDP5277288.1"/>
    </source>
</evidence>